<reference evidence="2 3" key="1">
    <citation type="submission" date="2018-08" db="EMBL/GenBank/DDBJ databases">
        <title>Lactobacillus phages that infect wine-derived L. plantarum strains.</title>
        <authorList>
            <person name="Kyrkou I."/>
            <person name="Byth Carstens A."/>
            <person name="Ellegaard-Jensen L."/>
            <person name="Kot W."/>
            <person name="Hestbjerg Hansen L."/>
        </authorList>
    </citation>
    <scope>NUCLEOTIDE SEQUENCE [LARGE SCALE GENOMIC DNA]</scope>
</reference>
<dbReference type="EMBL" id="MH809531">
    <property type="protein sequence ID" value="AYH92408.1"/>
    <property type="molecule type" value="Genomic_DNA"/>
</dbReference>
<dbReference type="RefSeq" id="YP_009814559.1">
    <property type="nucleotide sequence ID" value="NC_048085.1"/>
</dbReference>
<accession>A0A3Q8HXZ0</accession>
<organism evidence="2 3">
    <name type="scientific">Lactobacillus phage Bromius</name>
    <dbReference type="NCBI Taxonomy" id="2315485"/>
    <lineage>
        <taxon>Viruses</taxon>
        <taxon>Duplodnaviria</taxon>
        <taxon>Heunggongvirae</taxon>
        <taxon>Uroviricota</taxon>
        <taxon>Caudoviricetes</taxon>
        <taxon>Herelleviridae</taxon>
        <taxon>Harbinvirus</taxon>
        <taxon>Harbinvirus bromius</taxon>
    </lineage>
</organism>
<protein>
    <submittedName>
        <fullName evidence="2">Putative hydrolase</fullName>
    </submittedName>
</protein>
<dbReference type="SUPFAM" id="SSF53955">
    <property type="entry name" value="Lysozyme-like"/>
    <property type="match status" value="1"/>
</dbReference>
<proteinExistence type="predicted"/>
<feature type="region of interest" description="Disordered" evidence="1">
    <location>
        <begin position="1"/>
        <end position="71"/>
    </location>
</feature>
<keyword evidence="2" id="KW-0378">Hydrolase</keyword>
<dbReference type="Gene3D" id="1.10.530.10">
    <property type="match status" value="1"/>
</dbReference>
<dbReference type="KEGG" id="vg:55005697"/>
<dbReference type="GO" id="GO:0016787">
    <property type="term" value="F:hydrolase activity"/>
    <property type="evidence" value="ECO:0007669"/>
    <property type="project" value="UniProtKB-KW"/>
</dbReference>
<feature type="compositionally biased region" description="Low complexity" evidence="1">
    <location>
        <begin position="1"/>
        <end position="45"/>
    </location>
</feature>
<evidence type="ECO:0000313" key="3">
    <source>
        <dbReference type="Proteomes" id="UP000276738"/>
    </source>
</evidence>
<dbReference type="GeneID" id="55005697"/>
<name>A0A3Q8HXZ0_9CAUD</name>
<dbReference type="InterPro" id="IPR023346">
    <property type="entry name" value="Lysozyme-like_dom_sf"/>
</dbReference>
<keyword evidence="3" id="KW-1185">Reference proteome</keyword>
<sequence>MSQPVQSSSSSASQATQSSQSSVQATQSVSSTSQSSYTGSSVTTSNGTLADSEKQAVLSQMQSRTGVPASTWDAIITRESNWQVDAANPSSTARGLFQQLYGGTGSVQSQIDNAVKLYHNAGDSMSPWALTNY</sequence>
<evidence type="ECO:0000313" key="2">
    <source>
        <dbReference type="EMBL" id="AYH92408.1"/>
    </source>
</evidence>
<evidence type="ECO:0000256" key="1">
    <source>
        <dbReference type="SAM" id="MobiDB-lite"/>
    </source>
</evidence>
<dbReference type="Proteomes" id="UP000276738">
    <property type="component" value="Segment"/>
</dbReference>